<organism evidence="2 3">
    <name type="scientific">Pectobacterium aquaticum</name>
    <dbReference type="NCBI Taxonomy" id="2204145"/>
    <lineage>
        <taxon>Bacteria</taxon>
        <taxon>Pseudomonadati</taxon>
        <taxon>Pseudomonadota</taxon>
        <taxon>Gammaproteobacteria</taxon>
        <taxon>Enterobacterales</taxon>
        <taxon>Pectobacteriaceae</taxon>
        <taxon>Pectobacterium</taxon>
    </lineage>
</organism>
<comment type="caution">
    <text evidence="2">The sequence shown here is derived from an EMBL/GenBank/DDBJ whole genome shotgun (WGS) entry which is preliminary data.</text>
</comment>
<accession>A0A3R8PME4</accession>
<evidence type="ECO:0000259" key="1">
    <source>
        <dbReference type="Pfam" id="PF14436"/>
    </source>
</evidence>
<keyword evidence="3" id="KW-1185">Reference proteome</keyword>
<dbReference type="RefSeq" id="WP_189338647.1">
    <property type="nucleotide sequence ID" value="NZ_QHJW02000044.1"/>
</dbReference>
<dbReference type="Proteomes" id="UP000256817">
    <property type="component" value="Unassembled WGS sequence"/>
</dbReference>
<protein>
    <submittedName>
        <fullName evidence="2">Type IV secretion protein Rhs</fullName>
    </submittedName>
</protein>
<reference evidence="2" key="1">
    <citation type="submission" date="2018-11" db="EMBL/GenBank/DDBJ databases">
        <title>Draft genome sequences of proposed Pectobacterium aquaticum sp. nov. isolated in France from fresh water.</title>
        <authorList>
            <person name="Pedron J."/>
            <person name="Barny M.A."/>
        </authorList>
    </citation>
    <scope>NUCLEOTIDE SEQUENCE [LARGE SCALE GENOMIC DNA]</scope>
    <source>
        <strain evidence="2">A35-S23-M15</strain>
    </source>
</reference>
<dbReference type="Pfam" id="PF14436">
    <property type="entry name" value="EndoU_bacteria"/>
    <property type="match status" value="1"/>
</dbReference>
<gene>
    <name evidence="2" type="ORF">DMB85_016470</name>
</gene>
<feature type="non-terminal residue" evidence="2">
    <location>
        <position position="1"/>
    </location>
</feature>
<sequence length="101" mass="11178">YYSEKLFRISEITNGPNSQGVYRAKVEVFDKASGSWVNKGPESSFFPDSWSRQKVMSEIRGAYNNGTVSPNGKWSGVSSSGVKIEGWLDKAGDINTAYPIY</sequence>
<name>A0A3R8PME4_9GAMM</name>
<feature type="domain" description="Bacterial EndoU nuclease" evidence="1">
    <location>
        <begin position="10"/>
        <end position="100"/>
    </location>
</feature>
<dbReference type="InterPro" id="IPR029501">
    <property type="entry name" value="EndoU_bac"/>
</dbReference>
<proteinExistence type="predicted"/>
<dbReference type="EMBL" id="QHJW02000044">
    <property type="protein sequence ID" value="RRO05973.1"/>
    <property type="molecule type" value="Genomic_DNA"/>
</dbReference>
<evidence type="ECO:0000313" key="2">
    <source>
        <dbReference type="EMBL" id="RRO05973.1"/>
    </source>
</evidence>
<evidence type="ECO:0000313" key="3">
    <source>
        <dbReference type="Proteomes" id="UP000256817"/>
    </source>
</evidence>